<evidence type="ECO:0000313" key="1">
    <source>
        <dbReference type="EMBL" id="EFE88402.1"/>
    </source>
</evidence>
<comment type="caution">
    <text evidence="1">The sequence shown here is derived from an EMBL/GenBank/DDBJ whole genome shotgun (WGS) entry which is preliminary data.</text>
</comment>
<organism evidence="1 2">
    <name type="scientific">Bifidobacterium breve DSM 20213 = JCM 1192</name>
    <dbReference type="NCBI Taxonomy" id="518634"/>
    <lineage>
        <taxon>Bacteria</taxon>
        <taxon>Bacillati</taxon>
        <taxon>Actinomycetota</taxon>
        <taxon>Actinomycetes</taxon>
        <taxon>Bifidobacteriales</taxon>
        <taxon>Bifidobacteriaceae</taxon>
        <taxon>Bifidobacterium</taxon>
    </lineage>
</organism>
<dbReference type="PATRIC" id="fig|518634.20.peg.1858"/>
<keyword evidence="2" id="KW-1185">Reference proteome</keyword>
<dbReference type="HOGENOM" id="CLU_3096101_0_0_11"/>
<protein>
    <submittedName>
        <fullName evidence="1">Uncharacterized protein</fullName>
    </submittedName>
</protein>
<dbReference type="AlphaFoldDB" id="D4BQA7"/>
<proteinExistence type="predicted"/>
<dbReference type="EMBL" id="ACCG02000012">
    <property type="protein sequence ID" value="EFE88402.1"/>
    <property type="molecule type" value="Genomic_DNA"/>
</dbReference>
<dbReference type="KEGG" id="bbrd:BBBR_1774"/>
<gene>
    <name evidence="1" type="ORF">BIFBRE_04276</name>
</gene>
<accession>D4BQA7</accession>
<dbReference type="Proteomes" id="UP000003191">
    <property type="component" value="Unassembled WGS sequence"/>
</dbReference>
<name>D4BQA7_BIFBR</name>
<evidence type="ECO:0000313" key="2">
    <source>
        <dbReference type="Proteomes" id="UP000003191"/>
    </source>
</evidence>
<reference evidence="1 2" key="1">
    <citation type="submission" date="2010-02" db="EMBL/GenBank/DDBJ databases">
        <authorList>
            <person name="Weinstock G."/>
            <person name="Sodergren E."/>
            <person name="Clifton S."/>
            <person name="Fulton L."/>
            <person name="Fulton B."/>
            <person name="Courtney L."/>
            <person name="Fronick C."/>
            <person name="Harrison M."/>
            <person name="Strong C."/>
            <person name="Farmer C."/>
            <person name="Delahaunty K."/>
            <person name="Markovic C."/>
            <person name="Hall O."/>
            <person name="Minx P."/>
            <person name="Tomlinson C."/>
            <person name="Mitreva M."/>
            <person name="Nelson J."/>
            <person name="Hou S."/>
            <person name="Wollam A."/>
            <person name="Pepin K.H."/>
            <person name="Johnson M."/>
            <person name="Bhonagiri V."/>
            <person name="Zhang X."/>
            <person name="Suruliraj S."/>
            <person name="Warren W."/>
            <person name="Chinwalla A."/>
            <person name="Mardis E.R."/>
            <person name="Wilson R.K."/>
        </authorList>
    </citation>
    <scope>NUCLEOTIDE SEQUENCE [LARGE SCALE GENOMIC DNA]</scope>
    <source>
        <strain evidence="1 2">DSM 20213</strain>
    </source>
</reference>
<sequence>MFVYVNESCSIEHVVVGLVAVATRRKLQRTEHNQTSGGFETNVLIRFSGFS</sequence>